<accession>A0A0A9BWP7</accession>
<reference evidence="1" key="1">
    <citation type="submission" date="2014-09" db="EMBL/GenBank/DDBJ databases">
        <authorList>
            <person name="Magalhaes I.L.F."/>
            <person name="Oliveira U."/>
            <person name="Santos F.R."/>
            <person name="Vidigal T.H.D.A."/>
            <person name="Brescovit A.D."/>
            <person name="Santos A.J."/>
        </authorList>
    </citation>
    <scope>NUCLEOTIDE SEQUENCE</scope>
    <source>
        <tissue evidence="1">Shoot tissue taken approximately 20 cm above the soil surface</tissue>
    </source>
</reference>
<dbReference type="AlphaFoldDB" id="A0A0A9BWP7"/>
<name>A0A0A9BWP7_ARUDO</name>
<organism evidence="1">
    <name type="scientific">Arundo donax</name>
    <name type="common">Giant reed</name>
    <name type="synonym">Donax arundinaceus</name>
    <dbReference type="NCBI Taxonomy" id="35708"/>
    <lineage>
        <taxon>Eukaryota</taxon>
        <taxon>Viridiplantae</taxon>
        <taxon>Streptophyta</taxon>
        <taxon>Embryophyta</taxon>
        <taxon>Tracheophyta</taxon>
        <taxon>Spermatophyta</taxon>
        <taxon>Magnoliopsida</taxon>
        <taxon>Liliopsida</taxon>
        <taxon>Poales</taxon>
        <taxon>Poaceae</taxon>
        <taxon>PACMAD clade</taxon>
        <taxon>Arundinoideae</taxon>
        <taxon>Arundineae</taxon>
        <taxon>Arundo</taxon>
    </lineage>
</organism>
<sequence>MRRDGWSRRALHCSWVELYVEG</sequence>
<proteinExistence type="predicted"/>
<evidence type="ECO:0000313" key="1">
    <source>
        <dbReference type="EMBL" id="JAD67731.1"/>
    </source>
</evidence>
<protein>
    <submittedName>
        <fullName evidence="1">Uncharacterized protein</fullName>
    </submittedName>
</protein>
<dbReference type="EMBL" id="GBRH01230164">
    <property type="protein sequence ID" value="JAD67731.1"/>
    <property type="molecule type" value="Transcribed_RNA"/>
</dbReference>
<reference evidence="1" key="2">
    <citation type="journal article" date="2015" name="Data Brief">
        <title>Shoot transcriptome of the giant reed, Arundo donax.</title>
        <authorList>
            <person name="Barrero R.A."/>
            <person name="Guerrero F.D."/>
            <person name="Moolhuijzen P."/>
            <person name="Goolsby J.A."/>
            <person name="Tidwell J."/>
            <person name="Bellgard S.E."/>
            <person name="Bellgard M.I."/>
        </authorList>
    </citation>
    <scope>NUCLEOTIDE SEQUENCE</scope>
    <source>
        <tissue evidence="1">Shoot tissue taken approximately 20 cm above the soil surface</tissue>
    </source>
</reference>